<accession>A0A3A5HBF0</accession>
<proteinExistence type="predicted"/>
<sequence>MQLHAGLLGVDVDVAQQAVMKINEQIVETVGDNDAFSGMVKYFVGSELVGQNRSIMDPYAVSFRGGLED</sequence>
<comment type="caution">
    <text evidence="1">The sequence shown here is derived from an EMBL/GenBank/DDBJ whole genome shotgun (WGS) entry which is preliminary data.</text>
</comment>
<protein>
    <submittedName>
        <fullName evidence="1">Uncharacterized protein</fullName>
    </submittedName>
</protein>
<reference evidence="2" key="1">
    <citation type="submission" date="2018-09" db="EMBL/GenBank/DDBJ databases">
        <authorList>
            <person name="Zhu H."/>
        </authorList>
    </citation>
    <scope>NUCLEOTIDE SEQUENCE [LARGE SCALE GENOMIC DNA]</scope>
    <source>
        <strain evidence="2">K1W22B-1</strain>
    </source>
</reference>
<dbReference type="Proteomes" id="UP000276542">
    <property type="component" value="Unassembled WGS sequence"/>
</dbReference>
<organism evidence="1 2">
    <name type="scientific">Nocardioides cavernaquae</name>
    <dbReference type="NCBI Taxonomy" id="2321396"/>
    <lineage>
        <taxon>Bacteria</taxon>
        <taxon>Bacillati</taxon>
        <taxon>Actinomycetota</taxon>
        <taxon>Actinomycetes</taxon>
        <taxon>Propionibacteriales</taxon>
        <taxon>Nocardioidaceae</taxon>
        <taxon>Nocardioides</taxon>
    </lineage>
</organism>
<name>A0A3A5HBF0_9ACTN</name>
<evidence type="ECO:0000313" key="2">
    <source>
        <dbReference type="Proteomes" id="UP000276542"/>
    </source>
</evidence>
<dbReference type="EMBL" id="QYRP01000002">
    <property type="protein sequence ID" value="RJS47431.1"/>
    <property type="molecule type" value="Genomic_DNA"/>
</dbReference>
<gene>
    <name evidence="1" type="ORF">D4739_15215</name>
</gene>
<dbReference type="AlphaFoldDB" id="A0A3A5HBF0"/>
<evidence type="ECO:0000313" key="1">
    <source>
        <dbReference type="EMBL" id="RJS47431.1"/>
    </source>
</evidence>
<keyword evidence="2" id="KW-1185">Reference proteome</keyword>